<organism evidence="1 2">
    <name type="scientific">Dermatophagoides pteronyssinus</name>
    <name type="common">European house dust mite</name>
    <dbReference type="NCBI Taxonomy" id="6956"/>
    <lineage>
        <taxon>Eukaryota</taxon>
        <taxon>Metazoa</taxon>
        <taxon>Ecdysozoa</taxon>
        <taxon>Arthropoda</taxon>
        <taxon>Chelicerata</taxon>
        <taxon>Arachnida</taxon>
        <taxon>Acari</taxon>
        <taxon>Acariformes</taxon>
        <taxon>Sarcoptiformes</taxon>
        <taxon>Astigmata</taxon>
        <taxon>Psoroptidia</taxon>
        <taxon>Analgoidea</taxon>
        <taxon>Pyroglyphidae</taxon>
        <taxon>Dermatophagoidinae</taxon>
        <taxon>Dermatophagoides</taxon>
    </lineage>
</organism>
<comment type="caution">
    <text evidence="1">The sequence shown here is derived from an EMBL/GenBank/DDBJ whole genome shotgun (WGS) entry which is preliminary data.</text>
</comment>
<name>A0ABQ8J7S4_DERPT</name>
<protein>
    <submittedName>
        <fullName evidence="1">Uncharacterized protein</fullName>
    </submittedName>
</protein>
<gene>
    <name evidence="1" type="ORF">DERP_003950</name>
</gene>
<reference evidence="1 2" key="1">
    <citation type="journal article" date="2018" name="J. Allergy Clin. Immunol.">
        <title>High-quality assembly of Dermatophagoides pteronyssinus genome and transcriptome reveals a wide range of novel allergens.</title>
        <authorList>
            <person name="Liu X.Y."/>
            <person name="Yang K.Y."/>
            <person name="Wang M.Q."/>
            <person name="Kwok J.S."/>
            <person name="Zeng X."/>
            <person name="Yang Z."/>
            <person name="Xiao X.J."/>
            <person name="Lau C.P."/>
            <person name="Li Y."/>
            <person name="Huang Z.M."/>
            <person name="Ba J.G."/>
            <person name="Yim A.K."/>
            <person name="Ouyang C.Y."/>
            <person name="Ngai S.M."/>
            <person name="Chan T.F."/>
            <person name="Leung E.L."/>
            <person name="Liu L."/>
            <person name="Liu Z.G."/>
            <person name="Tsui S.K."/>
        </authorList>
    </citation>
    <scope>NUCLEOTIDE SEQUENCE [LARGE SCALE GENOMIC DNA]</scope>
    <source>
        <strain evidence="1">Derp</strain>
    </source>
</reference>
<evidence type="ECO:0000313" key="1">
    <source>
        <dbReference type="EMBL" id="KAH9418625.1"/>
    </source>
</evidence>
<sequence length="165" mass="19124">MRNIDSIEHQNTISILSNLFIIEKEKHNSSVKRILKKRKVFQSEKMNMYCITPNTTQSTNNVRVWCRFLFLLFLMLNNNKKTFVNLKHISYVQRLAIRIISCFGDKLSFTRSSIILNVKSSKNLADLRSTGSKSKNLPKEGNTMQIIMLNVKSTFIIRKACFTNG</sequence>
<proteinExistence type="predicted"/>
<accession>A0ABQ8J7S4</accession>
<evidence type="ECO:0000313" key="2">
    <source>
        <dbReference type="Proteomes" id="UP000887458"/>
    </source>
</evidence>
<keyword evidence="2" id="KW-1185">Reference proteome</keyword>
<reference evidence="1 2" key="2">
    <citation type="journal article" date="2022" name="Mol. Biol. Evol.">
        <title>Comparative Genomics Reveals Insights into the Divergent Evolution of Astigmatic Mites and Household Pest Adaptations.</title>
        <authorList>
            <person name="Xiong Q."/>
            <person name="Wan A.T."/>
            <person name="Liu X."/>
            <person name="Fung C.S."/>
            <person name="Xiao X."/>
            <person name="Malainual N."/>
            <person name="Hou J."/>
            <person name="Wang L."/>
            <person name="Wang M."/>
            <person name="Yang K.Y."/>
            <person name="Cui Y."/>
            <person name="Leung E.L."/>
            <person name="Nong W."/>
            <person name="Shin S.K."/>
            <person name="Au S.W."/>
            <person name="Jeong K.Y."/>
            <person name="Chew F.T."/>
            <person name="Hui J.H."/>
            <person name="Leung T.F."/>
            <person name="Tungtrongchitr A."/>
            <person name="Zhong N."/>
            <person name="Liu Z."/>
            <person name="Tsui S.K."/>
        </authorList>
    </citation>
    <scope>NUCLEOTIDE SEQUENCE [LARGE SCALE GENOMIC DNA]</scope>
    <source>
        <strain evidence="1">Derp</strain>
    </source>
</reference>
<dbReference type="EMBL" id="NJHN03000062">
    <property type="protein sequence ID" value="KAH9418625.1"/>
    <property type="molecule type" value="Genomic_DNA"/>
</dbReference>
<dbReference type="Proteomes" id="UP000887458">
    <property type="component" value="Unassembled WGS sequence"/>
</dbReference>